<feature type="region of interest" description="Disordered" evidence="1">
    <location>
        <begin position="1"/>
        <end position="24"/>
    </location>
</feature>
<dbReference type="AlphaFoldDB" id="A0AAV4II40"/>
<evidence type="ECO:0000313" key="3">
    <source>
        <dbReference type="Proteomes" id="UP000762676"/>
    </source>
</evidence>
<gene>
    <name evidence="2" type="ORF">ElyMa_004776400</name>
</gene>
<feature type="compositionally biased region" description="Polar residues" evidence="1">
    <location>
        <begin position="1"/>
        <end position="14"/>
    </location>
</feature>
<organism evidence="2 3">
    <name type="scientific">Elysia marginata</name>
    <dbReference type="NCBI Taxonomy" id="1093978"/>
    <lineage>
        <taxon>Eukaryota</taxon>
        <taxon>Metazoa</taxon>
        <taxon>Spiralia</taxon>
        <taxon>Lophotrochozoa</taxon>
        <taxon>Mollusca</taxon>
        <taxon>Gastropoda</taxon>
        <taxon>Heterobranchia</taxon>
        <taxon>Euthyneura</taxon>
        <taxon>Panpulmonata</taxon>
        <taxon>Sacoglossa</taxon>
        <taxon>Placobranchoidea</taxon>
        <taxon>Plakobranchidae</taxon>
        <taxon>Elysia</taxon>
    </lineage>
</organism>
<reference evidence="2 3" key="1">
    <citation type="journal article" date="2021" name="Elife">
        <title>Chloroplast acquisition without the gene transfer in kleptoplastic sea slugs, Plakobranchus ocellatus.</title>
        <authorList>
            <person name="Maeda T."/>
            <person name="Takahashi S."/>
            <person name="Yoshida T."/>
            <person name="Shimamura S."/>
            <person name="Takaki Y."/>
            <person name="Nagai Y."/>
            <person name="Toyoda A."/>
            <person name="Suzuki Y."/>
            <person name="Arimoto A."/>
            <person name="Ishii H."/>
            <person name="Satoh N."/>
            <person name="Nishiyama T."/>
            <person name="Hasebe M."/>
            <person name="Maruyama T."/>
            <person name="Minagawa J."/>
            <person name="Obokata J."/>
            <person name="Shigenobu S."/>
        </authorList>
    </citation>
    <scope>NUCLEOTIDE SEQUENCE [LARGE SCALE GENOMIC DNA]</scope>
</reference>
<accession>A0AAV4II40</accession>
<comment type="caution">
    <text evidence="2">The sequence shown here is derived from an EMBL/GenBank/DDBJ whole genome shotgun (WGS) entry which is preliminary data.</text>
</comment>
<protein>
    <submittedName>
        <fullName evidence="2">Uncharacterized protein</fullName>
    </submittedName>
</protein>
<proteinExistence type="predicted"/>
<evidence type="ECO:0000313" key="2">
    <source>
        <dbReference type="EMBL" id="GFS09185.1"/>
    </source>
</evidence>
<evidence type="ECO:0000256" key="1">
    <source>
        <dbReference type="SAM" id="MobiDB-lite"/>
    </source>
</evidence>
<dbReference type="EMBL" id="BMAT01009577">
    <property type="protein sequence ID" value="GFS09185.1"/>
    <property type="molecule type" value="Genomic_DNA"/>
</dbReference>
<sequence>MNSSLPNSISSTHVGSKALGKKKDRKFAVSPVITLGKYRNSNYPIKPVLVESNLAHGHRLCGLAVKTLAERQGETSSIPGRVKPRTLKFVLVADPPGAWHYGFSAKSGRHSVRIM</sequence>
<dbReference type="Proteomes" id="UP000762676">
    <property type="component" value="Unassembled WGS sequence"/>
</dbReference>
<keyword evidence="3" id="KW-1185">Reference proteome</keyword>
<name>A0AAV4II40_9GAST</name>